<feature type="transmembrane region" description="Helical" evidence="2">
    <location>
        <begin position="46"/>
        <end position="64"/>
    </location>
</feature>
<gene>
    <name evidence="3" type="ORF">GCM10009021_15260</name>
</gene>
<keyword evidence="2" id="KW-1133">Transmembrane helix</keyword>
<feature type="region of interest" description="Disordered" evidence="1">
    <location>
        <begin position="247"/>
        <end position="314"/>
    </location>
</feature>
<feature type="transmembrane region" description="Helical" evidence="2">
    <location>
        <begin position="93"/>
        <end position="119"/>
    </location>
</feature>
<dbReference type="RefSeq" id="WP_188878139.1">
    <property type="nucleotide sequence ID" value="NZ_BMOQ01000004.1"/>
</dbReference>
<name>A0A830GAB2_9EURY</name>
<evidence type="ECO:0008006" key="5">
    <source>
        <dbReference type="Google" id="ProtNLM"/>
    </source>
</evidence>
<evidence type="ECO:0000313" key="3">
    <source>
        <dbReference type="EMBL" id="GGN15785.1"/>
    </source>
</evidence>
<feature type="transmembrane region" description="Helical" evidence="2">
    <location>
        <begin position="20"/>
        <end position="39"/>
    </location>
</feature>
<evidence type="ECO:0000313" key="4">
    <source>
        <dbReference type="Proteomes" id="UP000608850"/>
    </source>
</evidence>
<feature type="transmembrane region" description="Helical" evidence="2">
    <location>
        <begin position="187"/>
        <end position="220"/>
    </location>
</feature>
<dbReference type="Pfam" id="PF13197">
    <property type="entry name" value="DUF4013"/>
    <property type="match status" value="1"/>
</dbReference>
<dbReference type="InterPro" id="IPR025098">
    <property type="entry name" value="DUF4013"/>
</dbReference>
<keyword evidence="2" id="KW-0812">Transmembrane</keyword>
<dbReference type="AlphaFoldDB" id="A0A830GAB2"/>
<keyword evidence="2" id="KW-0472">Membrane</keyword>
<dbReference type="Proteomes" id="UP000608850">
    <property type="component" value="Unassembled WGS sequence"/>
</dbReference>
<proteinExistence type="predicted"/>
<reference evidence="3 4" key="1">
    <citation type="journal article" date="2019" name="Int. J. Syst. Evol. Microbiol.">
        <title>The Global Catalogue of Microorganisms (GCM) 10K type strain sequencing project: providing services to taxonomists for standard genome sequencing and annotation.</title>
        <authorList>
            <consortium name="The Broad Institute Genomics Platform"/>
            <consortium name="The Broad Institute Genome Sequencing Center for Infectious Disease"/>
            <person name="Wu L."/>
            <person name="Ma J."/>
        </authorList>
    </citation>
    <scope>NUCLEOTIDE SEQUENCE [LARGE SCALE GENOMIC DNA]</scope>
    <source>
        <strain evidence="3 4">JCM 16331</strain>
    </source>
</reference>
<accession>A0A830GAB2</accession>
<feature type="compositionally biased region" description="Acidic residues" evidence="1">
    <location>
        <begin position="297"/>
        <end position="314"/>
    </location>
</feature>
<dbReference type="EMBL" id="BMOQ01000004">
    <property type="protein sequence ID" value="GGN15785.1"/>
    <property type="molecule type" value="Genomic_DNA"/>
</dbReference>
<organism evidence="3 4">
    <name type="scientific">Halarchaeum nitratireducens</name>
    <dbReference type="NCBI Taxonomy" id="489913"/>
    <lineage>
        <taxon>Archaea</taxon>
        <taxon>Methanobacteriati</taxon>
        <taxon>Methanobacteriota</taxon>
        <taxon>Stenosarchaea group</taxon>
        <taxon>Halobacteria</taxon>
        <taxon>Halobacteriales</taxon>
        <taxon>Halobacteriaceae</taxon>
    </lineage>
</organism>
<feature type="compositionally biased region" description="Polar residues" evidence="1">
    <location>
        <begin position="268"/>
        <end position="279"/>
    </location>
</feature>
<keyword evidence="4" id="KW-1185">Reference proteome</keyword>
<evidence type="ECO:0000256" key="2">
    <source>
        <dbReference type="SAM" id="Phobius"/>
    </source>
</evidence>
<protein>
    <recommendedName>
        <fullName evidence="5">DUF4013 domain-containing protein</fullName>
    </recommendedName>
</protein>
<comment type="caution">
    <text evidence="3">The sequence shown here is derived from an EMBL/GenBank/DDBJ whole genome shotgun (WGS) entry which is preliminary data.</text>
</comment>
<evidence type="ECO:0000256" key="1">
    <source>
        <dbReference type="SAM" id="MobiDB-lite"/>
    </source>
</evidence>
<sequence>MLEDALKYPLRGEESTTTLLIGGGLAIAALIITGLGVLLSFLFIGFLALPFALVPGVLVQGYLVDVMRHRLRGDPNPPTFEDWAALFVDGLKMLLVGVVYAIPVVVGVVFFAVVAAVLAYATQVSSDAGSFLGLAFTAFVFLALLVYGALVGYVYPAAVANWIREDDVMAAFSITALKEATLNTTYLVGWLLALVVAVVGNAVGQVLLVVFFVGVFVIFYAQVVSWYCYAEAYADAMGLDREFDGDVGGDATGSDDGDHRRDDDIPPSESTARTTTDGSESGDDEESAALSDATEGVGDETEADDDTDTEDRRE</sequence>
<dbReference type="OrthoDB" id="107590at2157"/>
<feature type="transmembrane region" description="Helical" evidence="2">
    <location>
        <begin position="131"/>
        <end position="155"/>
    </location>
</feature>